<proteinExistence type="predicted"/>
<dbReference type="Proteomes" id="UP000269221">
    <property type="component" value="Unassembled WGS sequence"/>
</dbReference>
<name>A0A3M0KKE8_HIRRU</name>
<dbReference type="AlphaFoldDB" id="A0A3M0KKE8"/>
<protein>
    <submittedName>
        <fullName evidence="1">Uncharacterized protein</fullName>
    </submittedName>
</protein>
<evidence type="ECO:0000313" key="2">
    <source>
        <dbReference type="Proteomes" id="UP000269221"/>
    </source>
</evidence>
<gene>
    <name evidence="1" type="ORF">DUI87_10642</name>
</gene>
<accession>A0A3M0KKE8</accession>
<sequence length="212" mass="23414">MLEGRSIIQRDLRRFGRWDCANFLTFYKAKCNQGQGNPKDKSRIKMPDGKWIESGPEEKDLTMLVDEKLNVTWHCVLTAQKASYVLGCIQSSRAREEILPLCSCSCETPPGVLHPALGPQTLEGCRPFGPLVQTTVSQGLPLQPMELHGVAEIHRKPPHQGRWKPKEGCDTVEGLLAGLVTLWETHAGAVHATGAAPYGKGLTPEWFMNCSP</sequence>
<dbReference type="STRING" id="333673.A0A3M0KKE8"/>
<dbReference type="EMBL" id="QRBI01000106">
    <property type="protein sequence ID" value="RMC13111.1"/>
    <property type="molecule type" value="Genomic_DNA"/>
</dbReference>
<evidence type="ECO:0000313" key="1">
    <source>
        <dbReference type="EMBL" id="RMC13111.1"/>
    </source>
</evidence>
<dbReference type="OrthoDB" id="416454at2759"/>
<reference evidence="1 2" key="1">
    <citation type="submission" date="2018-07" db="EMBL/GenBank/DDBJ databases">
        <title>A high quality draft genome assembly of the barn swallow (H. rustica rustica).</title>
        <authorList>
            <person name="Formenti G."/>
            <person name="Chiara M."/>
            <person name="Poveda L."/>
            <person name="Francoijs K.-J."/>
            <person name="Bonisoli-Alquati A."/>
            <person name="Canova L."/>
            <person name="Gianfranceschi L."/>
            <person name="Horner D.S."/>
            <person name="Saino N."/>
        </authorList>
    </citation>
    <scope>NUCLEOTIDE SEQUENCE [LARGE SCALE GENOMIC DNA]</scope>
    <source>
        <strain evidence="1">Chelidonia</strain>
        <tissue evidence="1">Blood</tissue>
    </source>
</reference>
<keyword evidence="2" id="KW-1185">Reference proteome</keyword>
<dbReference type="PANTHER" id="PTHR33332">
    <property type="entry name" value="REVERSE TRANSCRIPTASE DOMAIN-CONTAINING PROTEIN"/>
    <property type="match status" value="1"/>
</dbReference>
<comment type="caution">
    <text evidence="1">The sequence shown here is derived from an EMBL/GenBank/DDBJ whole genome shotgun (WGS) entry which is preliminary data.</text>
</comment>
<organism evidence="1 2">
    <name type="scientific">Hirundo rustica rustica</name>
    <dbReference type="NCBI Taxonomy" id="333673"/>
    <lineage>
        <taxon>Eukaryota</taxon>
        <taxon>Metazoa</taxon>
        <taxon>Chordata</taxon>
        <taxon>Craniata</taxon>
        <taxon>Vertebrata</taxon>
        <taxon>Euteleostomi</taxon>
        <taxon>Archelosauria</taxon>
        <taxon>Archosauria</taxon>
        <taxon>Dinosauria</taxon>
        <taxon>Saurischia</taxon>
        <taxon>Theropoda</taxon>
        <taxon>Coelurosauria</taxon>
        <taxon>Aves</taxon>
        <taxon>Neognathae</taxon>
        <taxon>Neoaves</taxon>
        <taxon>Telluraves</taxon>
        <taxon>Australaves</taxon>
        <taxon>Passeriformes</taxon>
        <taxon>Sylvioidea</taxon>
        <taxon>Hirundinidae</taxon>
        <taxon>Hirundo</taxon>
    </lineage>
</organism>